<evidence type="ECO:0000313" key="2">
    <source>
        <dbReference type="EMBL" id="VDK37569.1"/>
    </source>
</evidence>
<dbReference type="STRING" id="60517.A0A0R3W935"/>
<dbReference type="Proteomes" id="UP000282613">
    <property type="component" value="Unassembled WGS sequence"/>
</dbReference>
<proteinExistence type="predicted"/>
<name>A0A0R3W935_TAEAS</name>
<protein>
    <submittedName>
        <fullName evidence="2 4">Uncharacterized protein</fullName>
    </submittedName>
</protein>
<reference evidence="4" key="1">
    <citation type="submission" date="2017-02" db="UniProtKB">
        <authorList>
            <consortium name="WormBaseParasite"/>
        </authorList>
    </citation>
    <scope>IDENTIFICATION</scope>
</reference>
<organism evidence="4">
    <name type="scientific">Taenia asiatica</name>
    <name type="common">Asian tapeworm</name>
    <dbReference type="NCBI Taxonomy" id="60517"/>
    <lineage>
        <taxon>Eukaryota</taxon>
        <taxon>Metazoa</taxon>
        <taxon>Spiralia</taxon>
        <taxon>Lophotrochozoa</taxon>
        <taxon>Platyhelminthes</taxon>
        <taxon>Cestoda</taxon>
        <taxon>Eucestoda</taxon>
        <taxon>Cyclophyllidea</taxon>
        <taxon>Taeniidae</taxon>
        <taxon>Taenia</taxon>
    </lineage>
</organism>
<gene>
    <name evidence="2" type="ORF">TASK_LOCUS6929</name>
</gene>
<dbReference type="InterPro" id="IPR007914">
    <property type="entry name" value="UPF0193"/>
</dbReference>
<accession>A0A0R3W935</accession>
<dbReference type="AlphaFoldDB" id="A0A0R3W935"/>
<dbReference type="WBParaSite" id="TASK_0000692801-mRNA-1">
    <property type="protein sequence ID" value="TASK_0000692801-mRNA-1"/>
    <property type="gene ID" value="TASK_0000692801"/>
</dbReference>
<dbReference type="OrthoDB" id="189770at2759"/>
<evidence type="ECO:0000313" key="4">
    <source>
        <dbReference type="WBParaSite" id="TASK_0000692801-mRNA-1"/>
    </source>
</evidence>
<keyword evidence="3" id="KW-1185">Reference proteome</keyword>
<sequence>MSAEKQACLWNSHITQYSKDTADFLKTLINDSKLANKFRCEIRENISKGQPLPSDFKDSPNPNISKCAHPNK</sequence>
<evidence type="ECO:0000313" key="3">
    <source>
        <dbReference type="Proteomes" id="UP000282613"/>
    </source>
</evidence>
<dbReference type="EMBL" id="UYRS01018552">
    <property type="protein sequence ID" value="VDK37569.1"/>
    <property type="molecule type" value="Genomic_DNA"/>
</dbReference>
<reference evidence="2 3" key="2">
    <citation type="submission" date="2018-11" db="EMBL/GenBank/DDBJ databases">
        <authorList>
            <consortium name="Pathogen Informatics"/>
        </authorList>
    </citation>
    <scope>NUCLEOTIDE SEQUENCE [LARGE SCALE GENOMIC DNA]</scope>
</reference>
<feature type="region of interest" description="Disordered" evidence="1">
    <location>
        <begin position="48"/>
        <end position="72"/>
    </location>
</feature>
<evidence type="ECO:0000256" key="1">
    <source>
        <dbReference type="SAM" id="MobiDB-lite"/>
    </source>
</evidence>
<dbReference type="Pfam" id="PF05250">
    <property type="entry name" value="UPF0193"/>
    <property type="match status" value="1"/>
</dbReference>